<feature type="domain" description="SMP-30/Gluconolactonase/LRE-like region" evidence="4">
    <location>
        <begin position="295"/>
        <end position="536"/>
    </location>
</feature>
<dbReference type="Gene3D" id="2.120.10.30">
    <property type="entry name" value="TolB, C-terminal domain"/>
    <property type="match status" value="1"/>
</dbReference>
<dbReference type="AlphaFoldDB" id="A0A383RXW0"/>
<feature type="binding site" evidence="3">
    <location>
        <position position="297"/>
    </location>
    <ligand>
        <name>a divalent metal cation</name>
        <dbReference type="ChEBI" id="CHEBI:60240"/>
    </ligand>
</feature>
<dbReference type="OrthoDB" id="9804774at2"/>
<keyword evidence="3" id="KW-0479">Metal-binding</keyword>
<evidence type="ECO:0000256" key="1">
    <source>
        <dbReference type="ARBA" id="ARBA00008853"/>
    </source>
</evidence>
<keyword evidence="3" id="KW-0862">Zinc</keyword>
<evidence type="ECO:0000256" key="3">
    <source>
        <dbReference type="PIRSR" id="PIRSR605511-2"/>
    </source>
</evidence>
<dbReference type="GO" id="GO:0005509">
    <property type="term" value="F:calcium ion binding"/>
    <property type="evidence" value="ECO:0007669"/>
    <property type="project" value="TreeGrafter"/>
</dbReference>
<dbReference type="InterPro" id="IPR013658">
    <property type="entry name" value="SGL"/>
</dbReference>
<keyword evidence="6" id="KW-1185">Reference proteome</keyword>
<dbReference type="GO" id="GO:0050021">
    <property type="term" value="F:L-arabinonolactonase activity"/>
    <property type="evidence" value="ECO:0007669"/>
    <property type="project" value="UniProtKB-EC"/>
</dbReference>
<reference evidence="6" key="1">
    <citation type="submission" date="2018-08" db="EMBL/GenBank/DDBJ databases">
        <authorList>
            <person name="Blom J."/>
        </authorList>
    </citation>
    <scope>NUCLEOTIDE SEQUENCE [LARGE SCALE GENOMIC DNA]</scope>
    <source>
        <strain evidence="6">CCOS 865</strain>
    </source>
</reference>
<feature type="binding site" evidence="3">
    <location>
        <position position="382"/>
    </location>
    <ligand>
        <name>substrate</name>
    </ligand>
</feature>
<feature type="binding site" evidence="3">
    <location>
        <position position="428"/>
    </location>
    <ligand>
        <name>a divalent metal cation</name>
        <dbReference type="ChEBI" id="CHEBI:60240"/>
    </ligand>
</feature>
<feature type="binding site" evidence="3">
    <location>
        <position position="380"/>
    </location>
    <ligand>
        <name>substrate</name>
    </ligand>
</feature>
<comment type="cofactor">
    <cofactor evidence="3">
        <name>Zn(2+)</name>
        <dbReference type="ChEBI" id="CHEBI:29105"/>
    </cofactor>
    <text evidence="3">Binds 1 divalent metal cation per subunit.</text>
</comment>
<dbReference type="PRINTS" id="PR01790">
    <property type="entry name" value="SMP30FAMILY"/>
</dbReference>
<evidence type="ECO:0000313" key="6">
    <source>
        <dbReference type="Proteomes" id="UP000263595"/>
    </source>
</evidence>
<evidence type="ECO:0000256" key="2">
    <source>
        <dbReference type="PIRSR" id="PIRSR605511-1"/>
    </source>
</evidence>
<proteinExistence type="inferred from homology"/>
<feature type="active site" description="Proton donor/acceptor" evidence="2">
    <location>
        <position position="477"/>
    </location>
</feature>
<dbReference type="Pfam" id="PF08450">
    <property type="entry name" value="SGL"/>
    <property type="match status" value="1"/>
</dbReference>
<dbReference type="Pfam" id="PF00106">
    <property type="entry name" value="adh_short"/>
    <property type="match status" value="1"/>
</dbReference>
<accession>A0A383RXW0</accession>
<dbReference type="SUPFAM" id="SSF51735">
    <property type="entry name" value="NAD(P)-binding Rossmann-fold domains"/>
    <property type="match status" value="1"/>
</dbReference>
<sequence length="570" mass="62098">MPFTNKVAIVTGGGQGLGLDYARALLARGARVVISDLGTDRAGEGADQALVEQAVLALQAQGGDVVAHIGRLDDEPGCQQLVELAIERFGALDILIHNAGWVGYQDIEDQQEAFLERALGISVHAPVWLAKHAWKHLKRSTAPRIVLTTSDRAMYQRYAQPGLVAYAAGKMAQVGIMNALSMEGLEHGILVNAISPVAKTRMWGVSQPTEDLKPEWVTPGLLYLASDLCRDTGFILRAANGQFTATRFCENSGVTYPRDLARVRAASLNEVAERWSRIKECHYLPTKVARTRADLGESPVWDAHNGVLYFVDISGGRINRLNPQGEVDRVYESAARIGALALTDRGNLIFTEDLSTALLDVAEGKVRQYSAALNHRSSYRFNDGACDPQGNFVTGLMDEGPSGKTGALYRFDSELHAEVIQRNLSLPNGLAWSEDGQTLFFVDSVARSILRADYAPDGTLGPVTLFAETPAELGRPDGIALDREGGLWVCQFNGSCLLRYDRNGHLSDQVLMPVPRPTSCCFGGEGLDTLYITTARFGMTPAQLLDYPDAGDLYMIRPEVPGVARHPFRE</sequence>
<dbReference type="InterPro" id="IPR011042">
    <property type="entry name" value="6-blade_b-propeller_TolB-like"/>
</dbReference>
<dbReference type="InterPro" id="IPR005511">
    <property type="entry name" value="SMP-30"/>
</dbReference>
<evidence type="ECO:0000259" key="4">
    <source>
        <dbReference type="Pfam" id="PF08450"/>
    </source>
</evidence>
<organism evidence="5 6">
    <name type="scientific">Pseudomonas reidholzensis</name>
    <dbReference type="NCBI Taxonomy" id="1785162"/>
    <lineage>
        <taxon>Bacteria</taxon>
        <taxon>Pseudomonadati</taxon>
        <taxon>Pseudomonadota</taxon>
        <taxon>Gammaproteobacteria</taxon>
        <taxon>Pseudomonadales</taxon>
        <taxon>Pseudomonadaceae</taxon>
        <taxon>Pseudomonas</taxon>
    </lineage>
</organism>
<dbReference type="SUPFAM" id="SSF63829">
    <property type="entry name" value="Calcium-dependent phosphotriesterase"/>
    <property type="match status" value="1"/>
</dbReference>
<dbReference type="PANTHER" id="PTHR10907:SF47">
    <property type="entry name" value="REGUCALCIN"/>
    <property type="match status" value="1"/>
</dbReference>
<dbReference type="EMBL" id="UNOZ01000030">
    <property type="protein sequence ID" value="SYX91725.1"/>
    <property type="molecule type" value="Genomic_DNA"/>
</dbReference>
<dbReference type="InterPro" id="IPR036291">
    <property type="entry name" value="NAD(P)-bd_dom_sf"/>
</dbReference>
<gene>
    <name evidence="5" type="primary">araB</name>
    <name evidence="5" type="ORF">CCOS865_04005</name>
</gene>
<dbReference type="Proteomes" id="UP000263595">
    <property type="component" value="Unassembled WGS sequence"/>
</dbReference>
<protein>
    <submittedName>
        <fullName evidence="5">L-arabinolactonase</fullName>
        <ecNumber evidence="5">3.1.1.15</ecNumber>
    </submittedName>
</protein>
<keyword evidence="5" id="KW-0378">Hydrolase</keyword>
<dbReference type="Gene3D" id="3.40.50.720">
    <property type="entry name" value="NAD(P)-binding Rossmann-like Domain"/>
    <property type="match status" value="1"/>
</dbReference>
<name>A0A383RXW0_9PSED</name>
<dbReference type="InterPro" id="IPR002347">
    <property type="entry name" value="SDR_fam"/>
</dbReference>
<dbReference type="PANTHER" id="PTHR10907">
    <property type="entry name" value="REGUCALCIN"/>
    <property type="match status" value="1"/>
</dbReference>
<dbReference type="GO" id="GO:0004341">
    <property type="term" value="F:gluconolactonase activity"/>
    <property type="evidence" value="ECO:0007669"/>
    <property type="project" value="TreeGrafter"/>
</dbReference>
<dbReference type="GO" id="GO:0019853">
    <property type="term" value="P:L-ascorbic acid biosynthetic process"/>
    <property type="evidence" value="ECO:0007669"/>
    <property type="project" value="TreeGrafter"/>
</dbReference>
<dbReference type="EC" id="3.1.1.15" evidence="5"/>
<feature type="binding site" evidence="3">
    <location>
        <position position="477"/>
    </location>
    <ligand>
        <name>a divalent metal cation</name>
        <dbReference type="ChEBI" id="CHEBI:60240"/>
    </ligand>
</feature>
<comment type="similarity">
    <text evidence="1">Belongs to the SMP-30/CGR1 family.</text>
</comment>
<evidence type="ECO:0000313" key="5">
    <source>
        <dbReference type="EMBL" id="SYX91725.1"/>
    </source>
</evidence>